<keyword evidence="3" id="KW-1185">Reference proteome</keyword>
<keyword evidence="1" id="KW-0732">Signal</keyword>
<proteinExistence type="predicted"/>
<reference evidence="2 3" key="1">
    <citation type="submission" date="2021-06" db="EMBL/GenBank/DDBJ databases">
        <authorList>
            <person name="Kallberg Y."/>
            <person name="Tangrot J."/>
            <person name="Rosling A."/>
        </authorList>
    </citation>
    <scope>NUCLEOTIDE SEQUENCE [LARGE SCALE GENOMIC DNA]</scope>
    <source>
        <strain evidence="2 3">120-4 pot B 10/14</strain>
    </source>
</reference>
<feature type="non-terminal residue" evidence="2">
    <location>
        <position position="1"/>
    </location>
</feature>
<gene>
    <name evidence="2" type="ORF">GMARGA_LOCUS45250</name>
</gene>
<evidence type="ECO:0000313" key="2">
    <source>
        <dbReference type="EMBL" id="CAG8856429.1"/>
    </source>
</evidence>
<evidence type="ECO:0000256" key="1">
    <source>
        <dbReference type="SAM" id="SignalP"/>
    </source>
</evidence>
<organism evidence="2 3">
    <name type="scientific">Gigaspora margarita</name>
    <dbReference type="NCBI Taxonomy" id="4874"/>
    <lineage>
        <taxon>Eukaryota</taxon>
        <taxon>Fungi</taxon>
        <taxon>Fungi incertae sedis</taxon>
        <taxon>Mucoromycota</taxon>
        <taxon>Glomeromycotina</taxon>
        <taxon>Glomeromycetes</taxon>
        <taxon>Diversisporales</taxon>
        <taxon>Gigasporaceae</taxon>
        <taxon>Gigaspora</taxon>
    </lineage>
</organism>
<protein>
    <submittedName>
        <fullName evidence="2">648_t:CDS:1</fullName>
    </submittedName>
</protein>
<dbReference type="Proteomes" id="UP000789901">
    <property type="component" value="Unassembled WGS sequence"/>
</dbReference>
<accession>A0ABN7XMB6</accession>
<comment type="caution">
    <text evidence="2">The sequence shown here is derived from an EMBL/GenBank/DDBJ whole genome shotgun (WGS) entry which is preliminary data.</text>
</comment>
<feature type="chain" id="PRO_5046455925" evidence="1">
    <location>
        <begin position="21"/>
        <end position="40"/>
    </location>
</feature>
<name>A0ABN7XMB6_GIGMA</name>
<feature type="non-terminal residue" evidence="2">
    <location>
        <position position="40"/>
    </location>
</feature>
<sequence>AFKEMVSFMFSSLVVLLVKTIEMEGFRQVFSEELANSFTA</sequence>
<evidence type="ECO:0000313" key="3">
    <source>
        <dbReference type="Proteomes" id="UP000789901"/>
    </source>
</evidence>
<dbReference type="EMBL" id="CAJVQB010159947">
    <property type="protein sequence ID" value="CAG8856429.1"/>
    <property type="molecule type" value="Genomic_DNA"/>
</dbReference>
<feature type="signal peptide" evidence="1">
    <location>
        <begin position="1"/>
        <end position="20"/>
    </location>
</feature>